<accession>A0ABZ2KWE7</accession>
<dbReference type="InterPro" id="IPR029043">
    <property type="entry name" value="GcvT/YgfZ_C"/>
</dbReference>
<evidence type="ECO:0000259" key="3">
    <source>
        <dbReference type="Pfam" id="PF08669"/>
    </source>
</evidence>
<dbReference type="PANTHER" id="PTHR22602:SF0">
    <property type="entry name" value="TRANSFERASE CAF17, MITOCHONDRIAL-RELATED"/>
    <property type="match status" value="1"/>
</dbReference>
<evidence type="ECO:0000256" key="1">
    <source>
        <dbReference type="ARBA" id="ARBA00022946"/>
    </source>
</evidence>
<feature type="domain" description="GCVT N-terminal" evidence="2">
    <location>
        <begin position="9"/>
        <end position="130"/>
    </location>
</feature>
<dbReference type="InterPro" id="IPR013977">
    <property type="entry name" value="GcvT_C"/>
</dbReference>
<dbReference type="Gene3D" id="3.30.1360.120">
    <property type="entry name" value="Probable tRNA modification gtpase trme, domain 1"/>
    <property type="match status" value="1"/>
</dbReference>
<evidence type="ECO:0000313" key="4">
    <source>
        <dbReference type="EMBL" id="WXB01331.1"/>
    </source>
</evidence>
<dbReference type="EMBL" id="CP089983">
    <property type="protein sequence ID" value="WXB01331.1"/>
    <property type="molecule type" value="Genomic_DNA"/>
</dbReference>
<dbReference type="SUPFAM" id="SSF103025">
    <property type="entry name" value="Folate-binding domain"/>
    <property type="match status" value="1"/>
</dbReference>
<sequence length="314" mass="33156">MLSPLSSQIDHARRSVLLVRASELEVIVVRGSDRISWLNGLLTCNLAAAAPGQAIYGLAVQQKGRIVCDVTVLVEEDRVLLVVPASIRAELETSFDHYLVMEDAEFSHVPYAVWHAHGPRARDLVAAARGASGASAAEIDPTGLGGAILAAPSEDEAKAFEALSTAVQQAGGLVGDDAGWEALRIEQGVPRFSRDFDGTTYPQEATLERRAVSFDKGCYLGQEVVCMLEMRGRVKRKLAPLVLANDGAPEPPAKGTEVFDAAGNKVGEITSSAPSPTRDAHVAFAMLKASAVAPDAAVKVAGRDARIYSGSAEK</sequence>
<dbReference type="InterPro" id="IPR027266">
    <property type="entry name" value="TrmE/GcvT-like"/>
</dbReference>
<dbReference type="InterPro" id="IPR045179">
    <property type="entry name" value="YgfZ/GcvT"/>
</dbReference>
<name>A0ABZ2KWE7_9BACT</name>
<proteinExistence type="predicted"/>
<dbReference type="Proteomes" id="UP001374803">
    <property type="component" value="Chromosome"/>
</dbReference>
<dbReference type="Pfam" id="PF08669">
    <property type="entry name" value="GCV_T_C"/>
    <property type="match status" value="1"/>
</dbReference>
<dbReference type="PANTHER" id="PTHR22602">
    <property type="entry name" value="TRANSFERASE CAF17, MITOCHONDRIAL-RELATED"/>
    <property type="match status" value="1"/>
</dbReference>
<dbReference type="Pfam" id="PF01571">
    <property type="entry name" value="GCV_T"/>
    <property type="match status" value="1"/>
</dbReference>
<feature type="domain" description="Aminomethyltransferase C-terminal" evidence="3">
    <location>
        <begin position="236"/>
        <end position="304"/>
    </location>
</feature>
<protein>
    <submittedName>
        <fullName evidence="4">Folate-binding protein YgfZ</fullName>
    </submittedName>
</protein>
<dbReference type="InterPro" id="IPR006222">
    <property type="entry name" value="GCVT_N"/>
</dbReference>
<reference evidence="4" key="1">
    <citation type="submission" date="2021-12" db="EMBL/GenBank/DDBJ databases">
        <title>Discovery of the Pendulisporaceae a myxobacterial family with distinct sporulation behavior and unique specialized metabolism.</title>
        <authorList>
            <person name="Garcia R."/>
            <person name="Popoff A."/>
            <person name="Bader C.D."/>
            <person name="Loehr J."/>
            <person name="Walesch S."/>
            <person name="Walt C."/>
            <person name="Boldt J."/>
            <person name="Bunk B."/>
            <person name="Haeckl F.J.F.P.J."/>
            <person name="Gunesch A.P."/>
            <person name="Birkelbach J."/>
            <person name="Nuebel U."/>
            <person name="Pietschmann T."/>
            <person name="Bach T."/>
            <person name="Mueller R."/>
        </authorList>
    </citation>
    <scope>NUCLEOTIDE SEQUENCE</scope>
    <source>
        <strain evidence="4">MSr11367</strain>
    </source>
</reference>
<dbReference type="SUPFAM" id="SSF101790">
    <property type="entry name" value="Aminomethyltransferase beta-barrel domain"/>
    <property type="match status" value="1"/>
</dbReference>
<dbReference type="NCBIfam" id="TIGR03317">
    <property type="entry name" value="ygfZ_signature"/>
    <property type="match status" value="1"/>
</dbReference>
<evidence type="ECO:0000313" key="5">
    <source>
        <dbReference type="Proteomes" id="UP001374803"/>
    </source>
</evidence>
<keyword evidence="1" id="KW-0809">Transit peptide</keyword>
<organism evidence="4 5">
    <name type="scientific">Pendulispora rubella</name>
    <dbReference type="NCBI Taxonomy" id="2741070"/>
    <lineage>
        <taxon>Bacteria</taxon>
        <taxon>Pseudomonadati</taxon>
        <taxon>Myxococcota</taxon>
        <taxon>Myxococcia</taxon>
        <taxon>Myxococcales</taxon>
        <taxon>Sorangiineae</taxon>
        <taxon>Pendulisporaceae</taxon>
        <taxon>Pendulispora</taxon>
    </lineage>
</organism>
<gene>
    <name evidence="4" type="ORF">LVJ94_30985</name>
</gene>
<evidence type="ECO:0000259" key="2">
    <source>
        <dbReference type="Pfam" id="PF01571"/>
    </source>
</evidence>
<dbReference type="PIRSF" id="PIRSF006487">
    <property type="entry name" value="GcvT"/>
    <property type="match status" value="1"/>
</dbReference>
<keyword evidence="5" id="KW-1185">Reference proteome</keyword>
<dbReference type="InterPro" id="IPR017703">
    <property type="entry name" value="YgfZ/GCV_T_CS"/>
</dbReference>